<feature type="chain" id="PRO_5032402362" evidence="4">
    <location>
        <begin position="21"/>
        <end position="888"/>
    </location>
</feature>
<dbReference type="SUPFAM" id="SSF49785">
    <property type="entry name" value="Galactose-binding domain-like"/>
    <property type="match status" value="1"/>
</dbReference>
<keyword evidence="11" id="KW-1185">Reference proteome</keyword>
<dbReference type="Pfam" id="PF02836">
    <property type="entry name" value="Glyco_hydro_2_C"/>
    <property type="match status" value="1"/>
</dbReference>
<proteinExistence type="inferred from homology"/>
<dbReference type="EMBL" id="JACIEP010000004">
    <property type="protein sequence ID" value="MBB4035457.1"/>
    <property type="molecule type" value="Genomic_DNA"/>
</dbReference>
<evidence type="ECO:0000259" key="8">
    <source>
        <dbReference type="Pfam" id="PF11721"/>
    </source>
</evidence>
<gene>
    <name evidence="10" type="ORF">GGR21_001350</name>
</gene>
<evidence type="ECO:0000256" key="2">
    <source>
        <dbReference type="ARBA" id="ARBA00022801"/>
    </source>
</evidence>
<dbReference type="GO" id="GO:0005975">
    <property type="term" value="P:carbohydrate metabolic process"/>
    <property type="evidence" value="ECO:0007669"/>
    <property type="project" value="InterPro"/>
</dbReference>
<dbReference type="Proteomes" id="UP000555103">
    <property type="component" value="Unassembled WGS sequence"/>
</dbReference>
<dbReference type="GO" id="GO:0004565">
    <property type="term" value="F:beta-galactosidase activity"/>
    <property type="evidence" value="ECO:0007669"/>
    <property type="project" value="UniProtKB-EC"/>
</dbReference>
<dbReference type="InterPro" id="IPR006104">
    <property type="entry name" value="Glyco_hydro_2_N"/>
</dbReference>
<dbReference type="InterPro" id="IPR017853">
    <property type="entry name" value="GH"/>
</dbReference>
<dbReference type="AlphaFoldDB" id="A0A840CHH1"/>
<organism evidence="10 11">
    <name type="scientific">Dysgonomonas hofstadii</name>
    <dbReference type="NCBI Taxonomy" id="637886"/>
    <lineage>
        <taxon>Bacteria</taxon>
        <taxon>Pseudomonadati</taxon>
        <taxon>Bacteroidota</taxon>
        <taxon>Bacteroidia</taxon>
        <taxon>Bacteroidales</taxon>
        <taxon>Dysgonomonadaceae</taxon>
        <taxon>Dysgonomonas</taxon>
    </lineage>
</organism>
<comment type="similarity">
    <text evidence="1">Belongs to the glycosyl hydrolase 2 family.</text>
</comment>
<dbReference type="InterPro" id="IPR006103">
    <property type="entry name" value="Glyco_hydro_2_cat"/>
</dbReference>
<evidence type="ECO:0000313" key="10">
    <source>
        <dbReference type="EMBL" id="MBB4035457.1"/>
    </source>
</evidence>
<dbReference type="SUPFAM" id="SSF49303">
    <property type="entry name" value="beta-Galactosidase/glucuronidase domain"/>
    <property type="match status" value="1"/>
</dbReference>
<dbReference type="InterPro" id="IPR013783">
    <property type="entry name" value="Ig-like_fold"/>
</dbReference>
<evidence type="ECO:0000259" key="5">
    <source>
        <dbReference type="Pfam" id="PF00703"/>
    </source>
</evidence>
<dbReference type="PANTHER" id="PTHR42732">
    <property type="entry name" value="BETA-GALACTOSIDASE"/>
    <property type="match status" value="1"/>
</dbReference>
<feature type="domain" description="Glycosyl hydrolases family 2 sugar binding" evidence="7">
    <location>
        <begin position="73"/>
        <end position="172"/>
    </location>
</feature>
<evidence type="ECO:0000259" key="6">
    <source>
        <dbReference type="Pfam" id="PF02836"/>
    </source>
</evidence>
<dbReference type="SUPFAM" id="SSF51445">
    <property type="entry name" value="(Trans)glycosidases"/>
    <property type="match status" value="1"/>
</dbReference>
<evidence type="ECO:0000313" key="11">
    <source>
        <dbReference type="Proteomes" id="UP000555103"/>
    </source>
</evidence>
<name>A0A840CHH1_9BACT</name>
<dbReference type="Pfam" id="PF02837">
    <property type="entry name" value="Glyco_hydro_2_N"/>
    <property type="match status" value="1"/>
</dbReference>
<evidence type="ECO:0000259" key="7">
    <source>
        <dbReference type="Pfam" id="PF02837"/>
    </source>
</evidence>
<feature type="domain" description="Glycoside hydrolase family 2 immunoglobulin-like beta-sandwich" evidence="5">
    <location>
        <begin position="193"/>
        <end position="296"/>
    </location>
</feature>
<dbReference type="InterPro" id="IPR021720">
    <property type="entry name" value="Malectin_dom"/>
</dbReference>
<dbReference type="PANTHER" id="PTHR42732:SF1">
    <property type="entry name" value="BETA-MANNOSIDASE"/>
    <property type="match status" value="1"/>
</dbReference>
<dbReference type="InterPro" id="IPR008979">
    <property type="entry name" value="Galactose-bd-like_sf"/>
</dbReference>
<feature type="domain" description="Glycoside hydrolase family 2 catalytic" evidence="6">
    <location>
        <begin position="302"/>
        <end position="607"/>
    </location>
</feature>
<evidence type="ECO:0000259" key="9">
    <source>
        <dbReference type="Pfam" id="PF16355"/>
    </source>
</evidence>
<keyword evidence="3 10" id="KW-0326">Glycosidase</keyword>
<dbReference type="InterPro" id="IPR051913">
    <property type="entry name" value="GH2_Domain-Containing"/>
</dbReference>
<evidence type="ECO:0000256" key="1">
    <source>
        <dbReference type="ARBA" id="ARBA00007401"/>
    </source>
</evidence>
<dbReference type="InterPro" id="IPR006101">
    <property type="entry name" value="Glyco_hydro_2"/>
</dbReference>
<accession>A0A840CHH1</accession>
<dbReference type="InterPro" id="IPR032311">
    <property type="entry name" value="DUF4982"/>
</dbReference>
<feature type="signal peptide" evidence="4">
    <location>
        <begin position="1"/>
        <end position="20"/>
    </location>
</feature>
<dbReference type="Gene3D" id="2.60.120.260">
    <property type="entry name" value="Galactose-binding domain-like"/>
    <property type="match status" value="1"/>
</dbReference>
<dbReference type="InterPro" id="IPR036156">
    <property type="entry name" value="Beta-gal/glucu_dom_sf"/>
</dbReference>
<dbReference type="RefSeq" id="WP_183306398.1">
    <property type="nucleotide sequence ID" value="NZ_JACIEP010000004.1"/>
</dbReference>
<dbReference type="Gene3D" id="3.20.20.80">
    <property type="entry name" value="Glycosidases"/>
    <property type="match status" value="1"/>
</dbReference>
<feature type="domain" description="Malectin" evidence="8">
    <location>
        <begin position="711"/>
        <end position="875"/>
    </location>
</feature>
<dbReference type="Pfam" id="PF00703">
    <property type="entry name" value="Glyco_hydro_2"/>
    <property type="match status" value="1"/>
</dbReference>
<protein>
    <submittedName>
        <fullName evidence="10">Beta-galactosidase</fullName>
        <ecNumber evidence="10">3.2.1.23</ecNumber>
    </submittedName>
</protein>
<dbReference type="Pfam" id="PF11721">
    <property type="entry name" value="Malectin"/>
    <property type="match status" value="1"/>
</dbReference>
<evidence type="ECO:0000256" key="3">
    <source>
        <dbReference type="ARBA" id="ARBA00023295"/>
    </source>
</evidence>
<feature type="domain" description="DUF4982" evidence="9">
    <location>
        <begin position="635"/>
        <end position="681"/>
    </location>
</feature>
<keyword evidence="4" id="KW-0732">Signal</keyword>
<comment type="caution">
    <text evidence="10">The sequence shown here is derived from an EMBL/GenBank/DDBJ whole genome shotgun (WGS) entry which is preliminary data.</text>
</comment>
<dbReference type="PRINTS" id="PR00132">
    <property type="entry name" value="GLHYDRLASE2"/>
</dbReference>
<evidence type="ECO:0000256" key="4">
    <source>
        <dbReference type="SAM" id="SignalP"/>
    </source>
</evidence>
<dbReference type="EC" id="3.2.1.23" evidence="10"/>
<dbReference type="Pfam" id="PF16355">
    <property type="entry name" value="DUF4982"/>
    <property type="match status" value="1"/>
</dbReference>
<sequence length="888" mass="101100">MNKLLLLLFAFMLLFGSVKATKRVNMTINSGWYFHKGDIAVSDNNFDSKEWKSLNLPHTWNQYDAFDEEPGYWRGTCWYAYQLRLPNDWEGKNIIIHFEGANQVAEVFVNEESVGKHIGGYTAFNFDITRYLISGGKNIIKVKLDNSHNKDIPPLNADFTFYGGIYRNVRLIVVDPVHFNLTDYASEGVFVSTPDVNEKNAKLKVDGNIVNNTGQNKNVLVENTLFDKNGNKILTKTINLKLGPNAITSFSIEGMNIAVPDLWSPESPALYKNVIRIIDQSKNTWLDVVEVPVGFKWFSFNGEGFFLNGKKYKLKGANRHQDFSGKGNALTDDYHINDYMHIKSLGFNFVRLAHYPQSPEVYRICNELGLLVWTEIPIVNEVTPTQDFTDNSLNMMREQIRQTKNHPSVILYGYMNEILIRMLSNSKMPEEKRAQIAQDTRDLAHKLEKLTKEEVPDRNTVMAIHYHEGYNHYDVSTITDVLGYNLYFGWYYEELEDLTRFLNSEHQRFPNRSIIVSEYGADGDIHNHSLNPRPWDFSEEYEAVLHSSYIRQMAALPYLAGYALWNFADFGAENRADAIPFINQKGLVNYDRTEKDVASLYRAAQLQIPILYIASRNYTLRKGIETVAESAICSYPVKVFSNSKYVELFQNNKSLGRKSVSDYTSEFDVPFTDGENVIEARDDQGSYDRLSIDFSIIPQDISKWNENLDIAVNVGADYYYVDAETKTVWLPDQVYKPLAFGRIGGTIFEKRDRQHKVGIANNILGTSTNPLFQTFVEGLDGFKFDVPDGKYSVTLYFVENNPKSPTKDIIYNLSGSDNDAIPAGVREFSISVNSIPVINNLNLARDYGNLRAVQFDIVTKATNGGGVSVNFKSLIGKSTLSGIRVRKL</sequence>
<dbReference type="Gene3D" id="2.60.120.430">
    <property type="entry name" value="Galactose-binding lectin"/>
    <property type="match status" value="1"/>
</dbReference>
<dbReference type="InterPro" id="IPR006102">
    <property type="entry name" value="Ig-like_GH2"/>
</dbReference>
<keyword evidence="2 10" id="KW-0378">Hydrolase</keyword>
<reference evidence="10 11" key="1">
    <citation type="submission" date="2020-08" db="EMBL/GenBank/DDBJ databases">
        <title>Genomic Encyclopedia of Type Strains, Phase IV (KMG-IV): sequencing the most valuable type-strain genomes for metagenomic binning, comparative biology and taxonomic classification.</title>
        <authorList>
            <person name="Goeker M."/>
        </authorList>
    </citation>
    <scope>NUCLEOTIDE SEQUENCE [LARGE SCALE GENOMIC DNA]</scope>
    <source>
        <strain evidence="10 11">DSM 104969</strain>
    </source>
</reference>
<dbReference type="Gene3D" id="2.60.40.10">
    <property type="entry name" value="Immunoglobulins"/>
    <property type="match status" value="2"/>
</dbReference>